<protein>
    <submittedName>
        <fullName evidence="2">Uncharacterized protein</fullName>
    </submittedName>
</protein>
<feature type="region of interest" description="Disordered" evidence="1">
    <location>
        <begin position="1"/>
        <end position="147"/>
    </location>
</feature>
<dbReference type="Proteomes" id="UP000599437">
    <property type="component" value="Unassembled WGS sequence"/>
</dbReference>
<evidence type="ECO:0000313" key="3">
    <source>
        <dbReference type="Proteomes" id="UP000599437"/>
    </source>
</evidence>
<feature type="compositionally biased region" description="Basic and acidic residues" evidence="1">
    <location>
        <begin position="10"/>
        <end position="29"/>
    </location>
</feature>
<evidence type="ECO:0000256" key="1">
    <source>
        <dbReference type="SAM" id="MobiDB-lite"/>
    </source>
</evidence>
<evidence type="ECO:0000313" key="2">
    <source>
        <dbReference type="EMBL" id="GHB08553.1"/>
    </source>
</evidence>
<sequence>MAEDQGAEQVADRDHREVVRRRADRHVEELGQDDGVTEGDRVVEERLADEERQAERRGRRRREMDRQRDHEQLLAAVEVGEPAEKERTHACSGDIQGSSPRGHLSGGDVDAAAFFGEAAHDVADDGHFETVEDPHRAQADDDPPVPR</sequence>
<keyword evidence="3" id="KW-1185">Reference proteome</keyword>
<organism evidence="2 3">
    <name type="scientific">Streptomyces chryseus</name>
    <dbReference type="NCBI Taxonomy" id="68186"/>
    <lineage>
        <taxon>Bacteria</taxon>
        <taxon>Bacillati</taxon>
        <taxon>Actinomycetota</taxon>
        <taxon>Actinomycetes</taxon>
        <taxon>Kitasatosporales</taxon>
        <taxon>Streptomycetaceae</taxon>
        <taxon>Streptomyces</taxon>
    </lineage>
</organism>
<name>A0ABQ3DMY8_9ACTN</name>
<comment type="caution">
    <text evidence="2">The sequence shown here is derived from an EMBL/GenBank/DDBJ whole genome shotgun (WGS) entry which is preliminary data.</text>
</comment>
<feature type="compositionally biased region" description="Basic and acidic residues" evidence="1">
    <location>
        <begin position="38"/>
        <end position="72"/>
    </location>
</feature>
<gene>
    <name evidence="2" type="ORF">GCM10010346_34660</name>
</gene>
<proteinExistence type="predicted"/>
<dbReference type="EMBL" id="BMVO01000010">
    <property type="protein sequence ID" value="GHB08553.1"/>
    <property type="molecule type" value="Genomic_DNA"/>
</dbReference>
<feature type="compositionally biased region" description="Basic and acidic residues" evidence="1">
    <location>
        <begin position="118"/>
        <end position="139"/>
    </location>
</feature>
<accession>A0ABQ3DMY8</accession>
<reference evidence="3" key="1">
    <citation type="journal article" date="2019" name="Int. J. Syst. Evol. Microbiol.">
        <title>The Global Catalogue of Microorganisms (GCM) 10K type strain sequencing project: providing services to taxonomists for standard genome sequencing and annotation.</title>
        <authorList>
            <consortium name="The Broad Institute Genomics Platform"/>
            <consortium name="The Broad Institute Genome Sequencing Center for Infectious Disease"/>
            <person name="Wu L."/>
            <person name="Ma J."/>
        </authorList>
    </citation>
    <scope>NUCLEOTIDE SEQUENCE [LARGE SCALE GENOMIC DNA]</scope>
    <source>
        <strain evidence="3">JCM 4737</strain>
    </source>
</reference>